<organism evidence="1 2">
    <name type="scientific">Saprospira grandis (strain Lewin)</name>
    <dbReference type="NCBI Taxonomy" id="984262"/>
    <lineage>
        <taxon>Bacteria</taxon>
        <taxon>Pseudomonadati</taxon>
        <taxon>Bacteroidota</taxon>
        <taxon>Saprospiria</taxon>
        <taxon>Saprospirales</taxon>
        <taxon>Saprospiraceae</taxon>
        <taxon>Saprospira</taxon>
    </lineage>
</organism>
<dbReference type="STRING" id="984262.SGRA_1668"/>
<dbReference type="EMBL" id="CP002831">
    <property type="protein sequence ID" value="AFC24403.1"/>
    <property type="molecule type" value="Genomic_DNA"/>
</dbReference>
<protein>
    <submittedName>
        <fullName evidence="1">Uncharacterized protein</fullName>
    </submittedName>
</protein>
<accession>H6LAB8</accession>
<keyword evidence="2" id="KW-1185">Reference proteome</keyword>
<reference evidence="1 2" key="1">
    <citation type="journal article" date="2012" name="Stand. Genomic Sci.">
        <title>Complete genome sequencing and analysis of Saprospira grandis str. Lewin, a predatory marine bacterium.</title>
        <authorList>
            <person name="Saw J.H."/>
            <person name="Yuryev A."/>
            <person name="Kanbe M."/>
            <person name="Hou S."/>
            <person name="Young A.G."/>
            <person name="Aizawa S."/>
            <person name="Alam M."/>
        </authorList>
    </citation>
    <scope>NUCLEOTIDE SEQUENCE [LARGE SCALE GENOMIC DNA]</scope>
    <source>
        <strain evidence="1 2">Lewin</strain>
    </source>
</reference>
<sequence length="137" mass="14740">MGLPLRPTALGRAIAQLAVRSALRRLRRLGLPPSAALLQPLSLRAFGPFSCSLKAAANFGTTKLSFGRPLACSLKAAGPENKSYSPTLKKQGLLSRCGEQNDGPTKLAAAFRLQVQIVRLFKILCFPFLLPRDKPLG</sequence>
<proteinExistence type="predicted"/>
<gene>
    <name evidence="1" type="ordered locus">SGRA_1668</name>
</gene>
<dbReference type="Proteomes" id="UP000007519">
    <property type="component" value="Chromosome"/>
</dbReference>
<evidence type="ECO:0000313" key="1">
    <source>
        <dbReference type="EMBL" id="AFC24403.1"/>
    </source>
</evidence>
<dbReference type="HOGENOM" id="CLU_1863764_0_0_10"/>
<name>H6LAB8_SAPGL</name>
<evidence type="ECO:0000313" key="2">
    <source>
        <dbReference type="Proteomes" id="UP000007519"/>
    </source>
</evidence>
<dbReference type="KEGG" id="sgn:SGRA_1668"/>
<dbReference type="AlphaFoldDB" id="H6LAB8"/>